<evidence type="ECO:0000313" key="1">
    <source>
        <dbReference type="EMBL" id="OCR25246.1"/>
    </source>
</evidence>
<evidence type="ECO:0000313" key="2">
    <source>
        <dbReference type="Proteomes" id="UP000093104"/>
    </source>
</evidence>
<dbReference type="AlphaFoldDB" id="A0A1C7Z869"/>
<dbReference type="RefSeq" id="WP_065832959.1">
    <property type="nucleotide sequence ID" value="NZ_LGSI01000035.1"/>
</dbReference>
<dbReference type="OrthoDB" id="7019385at2"/>
<sequence length="110" mass="12064">MIAGLTEEEMRQALFGPAGVPALSSVQQAQEEPTTIAVIPPQAVAKGTPRKSRIPRMKVTLRVGNEFEGETEMFIHEADTLSTLQAELEATKAARKKFKYIEVISVKPAR</sequence>
<organism evidence="1 2">
    <name type="scientific">Pseudomonas syringae</name>
    <dbReference type="NCBI Taxonomy" id="317"/>
    <lineage>
        <taxon>Bacteria</taxon>
        <taxon>Pseudomonadati</taxon>
        <taxon>Pseudomonadota</taxon>
        <taxon>Gammaproteobacteria</taxon>
        <taxon>Pseudomonadales</taxon>
        <taxon>Pseudomonadaceae</taxon>
        <taxon>Pseudomonas</taxon>
    </lineage>
</organism>
<reference evidence="1 2" key="1">
    <citation type="submission" date="2015-07" db="EMBL/GenBank/DDBJ databases">
        <title>Draft genome sequence of a diazotrophic, plant growth-promoting rhizobacterium of the Pseudomonas syringae complex.</title>
        <authorList>
            <person name="Patten C.L."/>
            <person name="Jeong H."/>
        </authorList>
    </citation>
    <scope>NUCLEOTIDE SEQUENCE [LARGE SCALE GENOMIC DNA]</scope>
    <source>
        <strain evidence="1 2">GR12-2</strain>
    </source>
</reference>
<proteinExistence type="predicted"/>
<dbReference type="EMBL" id="LGSI01000035">
    <property type="protein sequence ID" value="OCR25246.1"/>
    <property type="molecule type" value="Genomic_DNA"/>
</dbReference>
<dbReference type="Proteomes" id="UP000093104">
    <property type="component" value="Unassembled WGS sequence"/>
</dbReference>
<accession>A0A1C7Z869</accession>
<protein>
    <submittedName>
        <fullName evidence="1">Uncharacterized protein</fullName>
    </submittedName>
</protein>
<name>A0A1C7Z869_PSESX</name>
<comment type="caution">
    <text evidence="1">The sequence shown here is derived from an EMBL/GenBank/DDBJ whole genome shotgun (WGS) entry which is preliminary data.</text>
</comment>
<gene>
    <name evidence="1" type="ORF">AFK24_09245</name>
</gene>